<dbReference type="PROSITE" id="PS00588">
    <property type="entry name" value="FLAGELLA_BB_ROD"/>
    <property type="match status" value="1"/>
</dbReference>
<feature type="domain" description="Flagellar hook protein FlgE D2" evidence="8">
    <location>
        <begin position="356"/>
        <end position="485"/>
    </location>
</feature>
<accession>A0A519BG27</accession>
<comment type="function">
    <text evidence="5">A flexible structure which links the flagellar filament to the drive apparatus in the basal body.</text>
</comment>
<dbReference type="InterPro" id="IPR019776">
    <property type="entry name" value="Flagellar_basal_body_rod_CS"/>
</dbReference>
<evidence type="ECO:0000313" key="11">
    <source>
        <dbReference type="Proteomes" id="UP000316562"/>
    </source>
</evidence>
<dbReference type="PANTHER" id="PTHR30435:SF1">
    <property type="entry name" value="FLAGELLAR HOOK PROTEIN FLGE"/>
    <property type="match status" value="1"/>
</dbReference>
<dbReference type="GO" id="GO:0009425">
    <property type="term" value="C:bacterial-type flagellum basal body"/>
    <property type="evidence" value="ECO:0007669"/>
    <property type="project" value="UniProtKB-SubCell"/>
</dbReference>
<dbReference type="GO" id="GO:0009424">
    <property type="term" value="C:bacterial-type flagellum hook"/>
    <property type="evidence" value="ECO:0007669"/>
    <property type="project" value="TreeGrafter"/>
</dbReference>
<dbReference type="GO" id="GO:0005829">
    <property type="term" value="C:cytosol"/>
    <property type="evidence" value="ECO:0007669"/>
    <property type="project" value="TreeGrafter"/>
</dbReference>
<feature type="domain" description="Flagellar hook protein FlgE/F/G-like D1" evidence="9">
    <location>
        <begin position="86"/>
        <end position="144"/>
    </location>
</feature>
<comment type="subcellular location">
    <subcellularLocation>
        <location evidence="1 5">Bacterial flagellum basal body</location>
    </subcellularLocation>
</comment>
<dbReference type="InterPro" id="IPR037058">
    <property type="entry name" value="Falgellar_hook_FlgE_sf"/>
</dbReference>
<dbReference type="InterPro" id="IPR001444">
    <property type="entry name" value="Flag_bb_rod_N"/>
</dbReference>
<dbReference type="Pfam" id="PF00460">
    <property type="entry name" value="Flg_bb_rod"/>
    <property type="match status" value="1"/>
</dbReference>
<evidence type="ECO:0000313" key="10">
    <source>
        <dbReference type="EMBL" id="RZD16217.1"/>
    </source>
</evidence>
<dbReference type="Pfam" id="PF07559">
    <property type="entry name" value="FlgE_D2"/>
    <property type="match status" value="1"/>
</dbReference>
<evidence type="ECO:0000259" key="8">
    <source>
        <dbReference type="Pfam" id="PF07559"/>
    </source>
</evidence>
<feature type="domain" description="Flagellar basal-body/hook protein C-terminal" evidence="7">
    <location>
        <begin position="560"/>
        <end position="602"/>
    </location>
</feature>
<dbReference type="AlphaFoldDB" id="A0A519BG27"/>
<dbReference type="Pfam" id="PF06429">
    <property type="entry name" value="Flg_bbr_C"/>
    <property type="match status" value="1"/>
</dbReference>
<sequence>MSVNALFTAVSGLNANQTYLGVVGNNIANSNTDGFKSSDPIFENLVSQTMSGTSSSQEGLGTDVYSIQQEFGQGALQTTSNPLDMAIDGNGFFIVQAPNGSTFYTRNGQFSENASGNIVDPTGNIVQGYPLSSSGVASSGSPQPISLNTGAISPKATTTATLTANLDSNISPQDTPTTTAGDFMGGYLTKSVTAGASSVAVSGLTFKGTAGEAPTSLLIGNGDGTSNSFDVKSYTTSSGATYTLTNSGLYEDAGTPLPSSSSVTSVTFSQPLTSSFLQNTAISQGTLGLASTSGITSGDSIQINTDGNGGSGSDSYQFLNTVSSVVTPGTVALENAMPSGDTSEPFKAGGNVIAGPASDYYSTTINTYDSLGNALPLTVTFAPVSSTAGSWNAYYSINGTAAQRVSYNTITSSSSTSPDITFSTDGTITSGQSLPITDVPAYAGGTTATKLPDGATSPLTVALNLDNLTQYAAPSATTSFIQNGYSTGTLTSFTVDKSGRITGLFSNGQTKYLYQVALANFIAPTGLVSEGNSLYSQSYASGQPAIGTAQTGNFGYITDSALEQSNVNISSQFTDMIIAQNAYVANSKVLTTENAMLTSLEQAVA</sequence>
<comment type="similarity">
    <text evidence="2 5">Belongs to the flagella basal body rod proteins family.</text>
</comment>
<evidence type="ECO:0000256" key="2">
    <source>
        <dbReference type="ARBA" id="ARBA00009677"/>
    </source>
</evidence>
<evidence type="ECO:0000259" key="6">
    <source>
        <dbReference type="Pfam" id="PF00460"/>
    </source>
</evidence>
<dbReference type="Proteomes" id="UP000316562">
    <property type="component" value="Unassembled WGS sequence"/>
</dbReference>
<evidence type="ECO:0000256" key="5">
    <source>
        <dbReference type="RuleBase" id="RU362116"/>
    </source>
</evidence>
<proteinExistence type="inferred from homology"/>
<gene>
    <name evidence="10" type="ORF">EVJ46_08510</name>
</gene>
<dbReference type="EMBL" id="SGBC01000003">
    <property type="protein sequence ID" value="RZD16217.1"/>
    <property type="molecule type" value="Genomic_DNA"/>
</dbReference>
<keyword evidence="4 5" id="KW-0975">Bacterial flagellum</keyword>
<dbReference type="SUPFAM" id="SSF117143">
    <property type="entry name" value="Flagellar hook protein flgE"/>
    <property type="match status" value="1"/>
</dbReference>
<reference evidence="10 11" key="1">
    <citation type="journal article" date="2019" name="ISME J.">
        <title>Insights into ecological role of a new deltaproteobacterial order Candidatus Acidulodesulfobacterales by metagenomics and metatranscriptomics.</title>
        <authorList>
            <person name="Tan S."/>
            <person name="Liu J."/>
            <person name="Fang Y."/>
            <person name="Hedlund B.P."/>
            <person name="Lian Z.H."/>
            <person name="Huang L.Y."/>
            <person name="Li J.T."/>
            <person name="Huang L.N."/>
            <person name="Li W.J."/>
            <person name="Jiang H.C."/>
            <person name="Dong H.L."/>
            <person name="Shu W.S."/>
        </authorList>
    </citation>
    <scope>NUCLEOTIDE SEQUENCE [LARGE SCALE GENOMIC DNA]</scope>
    <source>
        <strain evidence="10">AP2</strain>
    </source>
</reference>
<evidence type="ECO:0000256" key="4">
    <source>
        <dbReference type="ARBA" id="ARBA00023143"/>
    </source>
</evidence>
<dbReference type="PANTHER" id="PTHR30435">
    <property type="entry name" value="FLAGELLAR PROTEIN"/>
    <property type="match status" value="1"/>
</dbReference>
<evidence type="ECO:0000259" key="9">
    <source>
        <dbReference type="Pfam" id="PF22692"/>
    </source>
</evidence>
<evidence type="ECO:0000256" key="1">
    <source>
        <dbReference type="ARBA" id="ARBA00004117"/>
    </source>
</evidence>
<feature type="domain" description="Flagellar basal body rod protein N-terminal" evidence="6">
    <location>
        <begin position="8"/>
        <end position="36"/>
    </location>
</feature>
<dbReference type="Pfam" id="PF22692">
    <property type="entry name" value="LlgE_F_G_D1"/>
    <property type="match status" value="1"/>
</dbReference>
<dbReference type="InterPro" id="IPR010930">
    <property type="entry name" value="Flg_bb/hook_C_dom"/>
</dbReference>
<comment type="caution">
    <text evidence="10">The sequence shown here is derived from an EMBL/GenBank/DDBJ whole genome shotgun (WGS) entry which is preliminary data.</text>
</comment>
<keyword evidence="10" id="KW-0282">Flagellum</keyword>
<protein>
    <recommendedName>
        <fullName evidence="3 5">Flagellar hook protein FlgE</fullName>
    </recommendedName>
</protein>
<evidence type="ECO:0000256" key="3">
    <source>
        <dbReference type="ARBA" id="ARBA00019015"/>
    </source>
</evidence>
<dbReference type="InterPro" id="IPR011491">
    <property type="entry name" value="FlgE_D2"/>
</dbReference>
<name>A0A519BG27_ACIG2</name>
<dbReference type="InterPro" id="IPR053967">
    <property type="entry name" value="LlgE_F_G-like_D1"/>
</dbReference>
<organism evidence="10 11">
    <name type="scientific">Acididesulfobacter guangdongensis</name>
    <dbReference type="NCBI Taxonomy" id="2597225"/>
    <lineage>
        <taxon>Bacteria</taxon>
        <taxon>Deltaproteobacteria</taxon>
        <taxon>Candidatus Acidulodesulfobacterales</taxon>
        <taxon>Candidatus Acididesulfobacter</taxon>
    </lineage>
</organism>
<evidence type="ECO:0000259" key="7">
    <source>
        <dbReference type="Pfam" id="PF06429"/>
    </source>
</evidence>
<keyword evidence="10" id="KW-0969">Cilium</keyword>
<dbReference type="InterPro" id="IPR037925">
    <property type="entry name" value="FlgE/F/G-like"/>
</dbReference>
<dbReference type="GO" id="GO:0071978">
    <property type="term" value="P:bacterial-type flagellum-dependent swarming motility"/>
    <property type="evidence" value="ECO:0007669"/>
    <property type="project" value="TreeGrafter"/>
</dbReference>
<dbReference type="InterPro" id="IPR020013">
    <property type="entry name" value="Flagellar_FlgE/F/G"/>
</dbReference>
<dbReference type="Gene3D" id="2.60.98.20">
    <property type="entry name" value="Flagellar hook protein FlgE"/>
    <property type="match status" value="1"/>
</dbReference>
<dbReference type="NCBIfam" id="TIGR03506">
    <property type="entry name" value="FlgEFG_subfam"/>
    <property type="match status" value="2"/>
</dbReference>
<keyword evidence="10" id="KW-0966">Cell projection</keyword>